<dbReference type="EMBL" id="JBHSGB010000006">
    <property type="protein sequence ID" value="MFC4654705.1"/>
    <property type="molecule type" value="Genomic_DNA"/>
</dbReference>
<keyword evidence="2" id="KW-1185">Reference proteome</keyword>
<dbReference type="Proteomes" id="UP001595962">
    <property type="component" value="Unassembled WGS sequence"/>
</dbReference>
<sequence>MTQAPLLVLVAGPYRSGTNGEQSLIDANLQRLEAAALAVYQKGHLPVISEWLSLPLAHTAGSKALGDDISESLLYPLAHRLIGRCDAILRIPGQSAGADMDILVATAHGLRIYYSLDDLPKV</sequence>
<reference evidence="2" key="1">
    <citation type="journal article" date="2019" name="Int. J. Syst. Evol. Microbiol.">
        <title>The Global Catalogue of Microorganisms (GCM) 10K type strain sequencing project: providing services to taxonomists for standard genome sequencing and annotation.</title>
        <authorList>
            <consortium name="The Broad Institute Genomics Platform"/>
            <consortium name="The Broad Institute Genome Sequencing Center for Infectious Disease"/>
            <person name="Wu L."/>
            <person name="Ma J."/>
        </authorList>
    </citation>
    <scope>NUCLEOTIDE SEQUENCE [LARGE SCALE GENOMIC DNA]</scope>
    <source>
        <strain evidence="2">DT28</strain>
    </source>
</reference>
<evidence type="ECO:0000313" key="2">
    <source>
        <dbReference type="Proteomes" id="UP001595962"/>
    </source>
</evidence>
<accession>A0ABV9JKE4</accession>
<evidence type="ECO:0000313" key="1">
    <source>
        <dbReference type="EMBL" id="MFC4654705.1"/>
    </source>
</evidence>
<organism evidence="1 2">
    <name type="scientific">Rheinheimera marina</name>
    <dbReference type="NCBI Taxonomy" id="1774958"/>
    <lineage>
        <taxon>Bacteria</taxon>
        <taxon>Pseudomonadati</taxon>
        <taxon>Pseudomonadota</taxon>
        <taxon>Gammaproteobacteria</taxon>
        <taxon>Chromatiales</taxon>
        <taxon>Chromatiaceae</taxon>
        <taxon>Rheinheimera</taxon>
    </lineage>
</organism>
<name>A0ABV9JKE4_9GAMM</name>
<protein>
    <recommendedName>
        <fullName evidence="3">DUF4406 domain-containing protein</fullName>
    </recommendedName>
</protein>
<dbReference type="Gene3D" id="3.40.50.10400">
    <property type="entry name" value="Hypothetical protein PA1492"/>
    <property type="match status" value="1"/>
</dbReference>
<gene>
    <name evidence="1" type="ORF">ACFO3I_06680</name>
</gene>
<comment type="caution">
    <text evidence="1">The sequence shown here is derived from an EMBL/GenBank/DDBJ whole genome shotgun (WGS) entry which is preliminary data.</text>
</comment>
<dbReference type="RefSeq" id="WP_377332760.1">
    <property type="nucleotide sequence ID" value="NZ_JBHSGB010000006.1"/>
</dbReference>
<proteinExistence type="predicted"/>
<evidence type="ECO:0008006" key="3">
    <source>
        <dbReference type="Google" id="ProtNLM"/>
    </source>
</evidence>